<dbReference type="InterPro" id="IPR010998">
    <property type="entry name" value="Integrase_recombinase_N"/>
</dbReference>
<organism evidence="8 9">
    <name type="scientific">Actinocatenispora comari</name>
    <dbReference type="NCBI Taxonomy" id="2807577"/>
    <lineage>
        <taxon>Bacteria</taxon>
        <taxon>Bacillati</taxon>
        <taxon>Actinomycetota</taxon>
        <taxon>Actinomycetes</taxon>
        <taxon>Micromonosporales</taxon>
        <taxon>Micromonosporaceae</taxon>
        <taxon>Actinocatenispora</taxon>
    </lineage>
</organism>
<dbReference type="GO" id="GO:0003677">
    <property type="term" value="F:DNA binding"/>
    <property type="evidence" value="ECO:0007669"/>
    <property type="project" value="UniProtKB-UniRule"/>
</dbReference>
<dbReference type="Gene3D" id="1.10.443.10">
    <property type="entry name" value="Intergrase catalytic core"/>
    <property type="match status" value="1"/>
</dbReference>
<accession>A0A8J4EMZ7</accession>
<proteinExistence type="predicted"/>
<comment type="caution">
    <text evidence="8">The sequence shown here is derived from an EMBL/GenBank/DDBJ whole genome shotgun (WGS) entry which is preliminary data.</text>
</comment>
<dbReference type="InterPro" id="IPR002104">
    <property type="entry name" value="Integrase_catalytic"/>
</dbReference>
<dbReference type="InterPro" id="IPR011010">
    <property type="entry name" value="DNA_brk_join_enz"/>
</dbReference>
<evidence type="ECO:0000259" key="7">
    <source>
        <dbReference type="PROSITE" id="PS51900"/>
    </source>
</evidence>
<dbReference type="Pfam" id="PF00589">
    <property type="entry name" value="Phage_integrase"/>
    <property type="match status" value="1"/>
</dbReference>
<dbReference type="Gene3D" id="1.10.150.130">
    <property type="match status" value="1"/>
</dbReference>
<feature type="domain" description="Tyr recombinase" evidence="6">
    <location>
        <begin position="191"/>
        <end position="388"/>
    </location>
</feature>
<dbReference type="Pfam" id="PF14659">
    <property type="entry name" value="Phage_int_SAM_3"/>
    <property type="match status" value="1"/>
</dbReference>
<keyword evidence="9" id="KW-1185">Reference proteome</keyword>
<evidence type="ECO:0000256" key="4">
    <source>
        <dbReference type="PROSITE-ProRule" id="PRU01248"/>
    </source>
</evidence>
<evidence type="ECO:0000313" key="9">
    <source>
        <dbReference type="Proteomes" id="UP000614996"/>
    </source>
</evidence>
<evidence type="ECO:0000256" key="2">
    <source>
        <dbReference type="ARBA" id="ARBA00023125"/>
    </source>
</evidence>
<gene>
    <name evidence="8" type="ORF">NUM_61610</name>
</gene>
<feature type="domain" description="Core-binding (CB)" evidence="7">
    <location>
        <begin position="62"/>
        <end position="150"/>
    </location>
</feature>
<name>A0A8J4EMZ7_9ACTN</name>
<dbReference type="GO" id="GO:0015074">
    <property type="term" value="P:DNA integration"/>
    <property type="evidence" value="ECO:0007669"/>
    <property type="project" value="UniProtKB-KW"/>
</dbReference>
<dbReference type="InterPro" id="IPR050090">
    <property type="entry name" value="Tyrosine_recombinase_XerCD"/>
</dbReference>
<keyword evidence="1" id="KW-0229">DNA integration</keyword>
<dbReference type="GO" id="GO:0006310">
    <property type="term" value="P:DNA recombination"/>
    <property type="evidence" value="ECO:0007669"/>
    <property type="project" value="UniProtKB-KW"/>
</dbReference>
<dbReference type="Proteomes" id="UP000614996">
    <property type="component" value="Unassembled WGS sequence"/>
</dbReference>
<dbReference type="PANTHER" id="PTHR30349:SF91">
    <property type="entry name" value="INTA PROTEIN"/>
    <property type="match status" value="1"/>
</dbReference>
<dbReference type="InterPro" id="IPR004107">
    <property type="entry name" value="Integrase_SAM-like_N"/>
</dbReference>
<evidence type="ECO:0000256" key="3">
    <source>
        <dbReference type="ARBA" id="ARBA00023172"/>
    </source>
</evidence>
<evidence type="ECO:0000256" key="5">
    <source>
        <dbReference type="SAM" id="MobiDB-lite"/>
    </source>
</evidence>
<feature type="region of interest" description="Disordered" evidence="5">
    <location>
        <begin position="401"/>
        <end position="423"/>
    </location>
</feature>
<dbReference type="PANTHER" id="PTHR30349">
    <property type="entry name" value="PHAGE INTEGRASE-RELATED"/>
    <property type="match status" value="1"/>
</dbReference>
<keyword evidence="2 4" id="KW-0238">DNA-binding</keyword>
<dbReference type="InterPro" id="IPR044068">
    <property type="entry name" value="CB"/>
</dbReference>
<dbReference type="AlphaFoldDB" id="A0A8J4EMZ7"/>
<dbReference type="SUPFAM" id="SSF56349">
    <property type="entry name" value="DNA breaking-rejoining enzymes"/>
    <property type="match status" value="1"/>
</dbReference>
<protein>
    <submittedName>
        <fullName evidence="8">Site-specific integrase</fullName>
    </submittedName>
</protein>
<sequence length="477" mass="53527">MGKGCPQLLDPDHGSWYFKCTLTEVFGTSRVVRRGGFATPEAAAKERSKVLAESRRRRATGCSVAECLRQWLSVSEQRVRPNTLRAYATHIDRYLIPHLGHLPLTKLAPGHVSTMLTELAHTTSKHDQPLSATTVRRIWATLRAALSWAVRAGLIERNAAKLVQMPREPARPPQVWTEELVAEWNATGRRPLVAVWTLVQLRRFLDLVRDDRLFALWWLFALRGLRRGEAAGLRWVDVSLEERALRIVQQRITVGATVQIGEPKTRSGRRSIALDRRTVEVLRLHRERQLAEAAAAGGRWRHSGYVFTKLDGDPLHPNFMTHRFADLLIGSGLPPIRLHDLRHGAATLAHHAGVDLKTVQDLLGHASYQLTADTYTNVLPETQQHAADAVADLILDRHDRDQQRDTKGVSADSPTGCGVGGGDPPACSHRSLANRAWSGHLGRMWRLGRRLRPRRRQHHSDRRTTTRPTTSARSIGP</sequence>
<dbReference type="CDD" id="cd01189">
    <property type="entry name" value="INT_ICEBs1_C_like"/>
    <property type="match status" value="1"/>
</dbReference>
<dbReference type="InterPro" id="IPR013762">
    <property type="entry name" value="Integrase-like_cat_sf"/>
</dbReference>
<evidence type="ECO:0000259" key="6">
    <source>
        <dbReference type="PROSITE" id="PS51898"/>
    </source>
</evidence>
<feature type="compositionally biased region" description="Basic residues" evidence="5">
    <location>
        <begin position="450"/>
        <end position="461"/>
    </location>
</feature>
<dbReference type="PROSITE" id="PS51898">
    <property type="entry name" value="TYR_RECOMBINASE"/>
    <property type="match status" value="1"/>
</dbReference>
<feature type="region of interest" description="Disordered" evidence="5">
    <location>
        <begin position="450"/>
        <end position="477"/>
    </location>
</feature>
<dbReference type="EMBL" id="BOPO01000128">
    <property type="protein sequence ID" value="GIL30907.1"/>
    <property type="molecule type" value="Genomic_DNA"/>
</dbReference>
<reference evidence="9" key="1">
    <citation type="journal article" date="2021" name="Int. J. Syst. Evol. Microbiol.">
        <title>Actinocatenispora comari sp. nov., an endophytic actinomycete isolated from aerial parts of Comarum salesowianum.</title>
        <authorList>
            <person name="Oyunbileg N."/>
            <person name="Iizaka Y."/>
            <person name="Hamada M."/>
            <person name="Davaapurev B.O."/>
            <person name="Fukumoto A."/>
            <person name="Tsetseg B."/>
            <person name="Kato F."/>
            <person name="Tamura T."/>
            <person name="Batkhuu J."/>
            <person name="Anzai Y."/>
        </authorList>
    </citation>
    <scope>NUCLEOTIDE SEQUENCE [LARGE SCALE GENOMIC DNA]</scope>
    <source>
        <strain evidence="9">NUM-2625</strain>
    </source>
</reference>
<evidence type="ECO:0000256" key="1">
    <source>
        <dbReference type="ARBA" id="ARBA00022908"/>
    </source>
</evidence>
<evidence type="ECO:0000313" key="8">
    <source>
        <dbReference type="EMBL" id="GIL30907.1"/>
    </source>
</evidence>
<dbReference type="PROSITE" id="PS51900">
    <property type="entry name" value="CB"/>
    <property type="match status" value="1"/>
</dbReference>
<keyword evidence="3" id="KW-0233">DNA recombination</keyword>